<keyword evidence="3" id="KW-1185">Reference proteome</keyword>
<dbReference type="Proteomes" id="UP000245934">
    <property type="component" value="Unassembled WGS sequence"/>
</dbReference>
<dbReference type="Pfam" id="PF09818">
    <property type="entry name" value="ABC_ATPase"/>
    <property type="match status" value="1"/>
</dbReference>
<dbReference type="PANTHER" id="PTHR38149">
    <property type="entry name" value="ATPASE"/>
    <property type="match status" value="1"/>
</dbReference>
<dbReference type="SUPFAM" id="SSF52540">
    <property type="entry name" value="P-loop containing nucleoside triphosphate hydrolases"/>
    <property type="match status" value="1"/>
</dbReference>
<evidence type="ECO:0000313" key="2">
    <source>
        <dbReference type="EMBL" id="PWR76025.1"/>
    </source>
</evidence>
<organism evidence="2 3">
    <name type="scientific">Methanospirillum stamsii</name>
    <dbReference type="NCBI Taxonomy" id="1277351"/>
    <lineage>
        <taxon>Archaea</taxon>
        <taxon>Methanobacteriati</taxon>
        <taxon>Methanobacteriota</taxon>
        <taxon>Stenosarchaea group</taxon>
        <taxon>Methanomicrobia</taxon>
        <taxon>Methanomicrobiales</taxon>
        <taxon>Methanospirillaceae</taxon>
        <taxon>Methanospirillum</taxon>
    </lineage>
</organism>
<dbReference type="InterPro" id="IPR027417">
    <property type="entry name" value="P-loop_NTPase"/>
</dbReference>
<dbReference type="InterPro" id="IPR046834">
    <property type="entry name" value="ABC_ATPase_C"/>
</dbReference>
<comment type="caution">
    <text evidence="2">The sequence shown here is derived from an EMBL/GenBank/DDBJ whole genome shotgun (WGS) entry which is preliminary data.</text>
</comment>
<accession>A0A2V2NBQ8</accession>
<name>A0A2V2NBQ8_9EURY</name>
<feature type="domain" description="ATPase of the ABC class C-terminal" evidence="1">
    <location>
        <begin position="214"/>
        <end position="470"/>
    </location>
</feature>
<gene>
    <name evidence="2" type="ORF">DLD82_01660</name>
</gene>
<dbReference type="InterPro" id="IPR019195">
    <property type="entry name" value="ABC_ATPase_put"/>
</dbReference>
<evidence type="ECO:0000313" key="3">
    <source>
        <dbReference type="Proteomes" id="UP000245934"/>
    </source>
</evidence>
<sequence>MIMTRKVRFFSHKNLMVRTTVHFFLKVKNYQSDYFMQTWTSALLEIIPSLNTKEYRIFDKYRPGTDTYLVPSSDKQDLLFHLPLVIRTGILDGISLPLSSSPGALHAIIEYIKKASINSPNIGHLYGRETGNMSRYSVNIEPCTIAHSPSMIGSNLWRPDDQNMVIPEGIRLSIRGAIPYLPLTTQNINSVSSTLSAYIESMADFVCHVPPVRIRKDWEATTDQQHLRSDLHNRGLICFIGDGTRPARSYTRHRSWFRVAGPKEGVHIPFSCPKELDPVEVCLQGSNRTITGLGIRKGEILAITGSNAEGKSTLLQAIQAGEDDHAPGDGREELVTIPGGVAPDATGVELKGSDLKPFFSYLPPGMSGNPSSAFGQGSGSASMASRISDALRKRSPYIIIDEDRAAQNLMVPCYMSSSKVRSLATLIREDREWLFGSTLIIAGSGMELLVAQADRIVRLCNHEAKAQSVTLYRDGLQKHYESLQAMVMEKRSGEGDIYK</sequence>
<dbReference type="EMBL" id="QGMZ01000005">
    <property type="protein sequence ID" value="PWR76025.1"/>
    <property type="molecule type" value="Genomic_DNA"/>
</dbReference>
<evidence type="ECO:0000259" key="1">
    <source>
        <dbReference type="Pfam" id="PF09818"/>
    </source>
</evidence>
<protein>
    <recommendedName>
        <fullName evidence="1">ATPase of the ABC class C-terminal domain-containing protein</fullName>
    </recommendedName>
</protein>
<proteinExistence type="predicted"/>
<dbReference type="AlphaFoldDB" id="A0A2V2NBQ8"/>
<dbReference type="PANTHER" id="PTHR38149:SF1">
    <property type="entry name" value="ATPASE"/>
    <property type="match status" value="1"/>
</dbReference>
<dbReference type="Gene3D" id="3.40.50.300">
    <property type="entry name" value="P-loop containing nucleotide triphosphate hydrolases"/>
    <property type="match status" value="1"/>
</dbReference>
<reference evidence="2 3" key="1">
    <citation type="submission" date="2018-05" db="EMBL/GenBank/DDBJ databases">
        <title>Draft genome of Methanospirillum stamsii Pt1.</title>
        <authorList>
            <person name="Dueholm M.S."/>
            <person name="Nielsen P.H."/>
            <person name="Bakmann L.F."/>
            <person name="Otzen D.E."/>
        </authorList>
    </citation>
    <scope>NUCLEOTIDE SEQUENCE [LARGE SCALE GENOMIC DNA]</scope>
    <source>
        <strain evidence="2 3">Pt1</strain>
    </source>
</reference>